<proteinExistence type="predicted"/>
<feature type="signal peptide" evidence="1">
    <location>
        <begin position="1"/>
        <end position="30"/>
    </location>
</feature>
<protein>
    <submittedName>
        <fullName evidence="2">Uncharacterized protein</fullName>
    </submittedName>
</protein>
<comment type="caution">
    <text evidence="2">The sequence shown here is derived from an EMBL/GenBank/DDBJ whole genome shotgun (WGS) entry which is preliminary data.</text>
</comment>
<gene>
    <name evidence="2" type="ORF">RFI_08081</name>
</gene>
<reference evidence="2 3" key="1">
    <citation type="journal article" date="2013" name="Curr. Biol.">
        <title>The Genome of the Foraminiferan Reticulomyxa filosa.</title>
        <authorList>
            <person name="Glockner G."/>
            <person name="Hulsmann N."/>
            <person name="Schleicher M."/>
            <person name="Noegel A.A."/>
            <person name="Eichinger L."/>
            <person name="Gallinger C."/>
            <person name="Pawlowski J."/>
            <person name="Sierra R."/>
            <person name="Euteneuer U."/>
            <person name="Pillet L."/>
            <person name="Moustafa A."/>
            <person name="Platzer M."/>
            <person name="Groth M."/>
            <person name="Szafranski K."/>
            <person name="Schliwa M."/>
        </authorList>
    </citation>
    <scope>NUCLEOTIDE SEQUENCE [LARGE SCALE GENOMIC DNA]</scope>
</reference>
<feature type="chain" id="PRO_5004975574" evidence="1">
    <location>
        <begin position="31"/>
        <end position="164"/>
    </location>
</feature>
<evidence type="ECO:0000256" key="1">
    <source>
        <dbReference type="SAM" id="SignalP"/>
    </source>
</evidence>
<sequence>MNWSNREKCVLVLTILIFQFCLEILRGVSSSRETVRLSVEGVLECNHGHTKNGSKVYAVYTDGNKDYFATIIGLHYALRVKYRSKYPLVVFYDSRHTSKEQVAILRDHLHITTYATHPKPFEYPHCRNCNPQQMQKLSILSCHSYIRTCMHMHTNKNFKKKKNE</sequence>
<keyword evidence="3" id="KW-1185">Reference proteome</keyword>
<evidence type="ECO:0000313" key="3">
    <source>
        <dbReference type="Proteomes" id="UP000023152"/>
    </source>
</evidence>
<dbReference type="Proteomes" id="UP000023152">
    <property type="component" value="Unassembled WGS sequence"/>
</dbReference>
<dbReference type="AlphaFoldDB" id="X6NSW5"/>
<keyword evidence="1" id="KW-0732">Signal</keyword>
<name>X6NSW5_RETFI</name>
<accession>X6NSW5</accession>
<evidence type="ECO:0000313" key="2">
    <source>
        <dbReference type="EMBL" id="ETO29043.1"/>
    </source>
</evidence>
<organism evidence="2 3">
    <name type="scientific">Reticulomyxa filosa</name>
    <dbReference type="NCBI Taxonomy" id="46433"/>
    <lineage>
        <taxon>Eukaryota</taxon>
        <taxon>Sar</taxon>
        <taxon>Rhizaria</taxon>
        <taxon>Retaria</taxon>
        <taxon>Foraminifera</taxon>
        <taxon>Monothalamids</taxon>
        <taxon>Reticulomyxidae</taxon>
        <taxon>Reticulomyxa</taxon>
    </lineage>
</organism>
<dbReference type="EMBL" id="ASPP01006291">
    <property type="protein sequence ID" value="ETO29043.1"/>
    <property type="molecule type" value="Genomic_DNA"/>
</dbReference>